<reference evidence="1 2" key="1">
    <citation type="submission" date="2019-05" db="EMBL/GenBank/DDBJ databases">
        <title>Nakamurella sp. N5BH11, whole genome shotgun sequence.</title>
        <authorList>
            <person name="Tuo L."/>
        </authorList>
    </citation>
    <scope>NUCLEOTIDE SEQUENCE [LARGE SCALE GENOMIC DNA]</scope>
    <source>
        <strain evidence="1 2">N5BH11</strain>
    </source>
</reference>
<dbReference type="EMBL" id="SZZH01000001">
    <property type="protein sequence ID" value="TKV61874.1"/>
    <property type="molecule type" value="Genomic_DNA"/>
</dbReference>
<gene>
    <name evidence="1" type="ORF">FDO65_10140</name>
</gene>
<keyword evidence="2" id="KW-1185">Reference proteome</keyword>
<accession>A0A4U6QML1</accession>
<organism evidence="1 2">
    <name type="scientific">Nakamurella flava</name>
    <dbReference type="NCBI Taxonomy" id="2576308"/>
    <lineage>
        <taxon>Bacteria</taxon>
        <taxon>Bacillati</taxon>
        <taxon>Actinomycetota</taxon>
        <taxon>Actinomycetes</taxon>
        <taxon>Nakamurellales</taxon>
        <taxon>Nakamurellaceae</taxon>
        <taxon>Nakamurella</taxon>
    </lineage>
</organism>
<comment type="caution">
    <text evidence="1">The sequence shown here is derived from an EMBL/GenBank/DDBJ whole genome shotgun (WGS) entry which is preliminary data.</text>
</comment>
<sequence length="101" mass="10574">MSEAAAELAAALAGDEPSPFAMVATVTQVETLRTNAGVITAAGRVWVQIGGRSIDCDWLELLNDRARAGRLKEGAQVVLLMMGARPVILDLFVKGANPVAV</sequence>
<dbReference type="Proteomes" id="UP000306985">
    <property type="component" value="Unassembled WGS sequence"/>
</dbReference>
<evidence type="ECO:0000313" key="2">
    <source>
        <dbReference type="Proteomes" id="UP000306985"/>
    </source>
</evidence>
<evidence type="ECO:0008006" key="3">
    <source>
        <dbReference type="Google" id="ProtNLM"/>
    </source>
</evidence>
<protein>
    <recommendedName>
        <fullName evidence="3">OB-fold nucleic acid binding domain-containing protein</fullName>
    </recommendedName>
</protein>
<dbReference type="RefSeq" id="WP_137449179.1">
    <property type="nucleotide sequence ID" value="NZ_SZZH01000001.1"/>
</dbReference>
<dbReference type="AlphaFoldDB" id="A0A4U6QML1"/>
<evidence type="ECO:0000313" key="1">
    <source>
        <dbReference type="EMBL" id="TKV61874.1"/>
    </source>
</evidence>
<proteinExistence type="predicted"/>
<name>A0A4U6QML1_9ACTN</name>